<evidence type="ECO:0000313" key="1">
    <source>
        <dbReference type="EMBL" id="CDR97672.1"/>
    </source>
</evidence>
<name>A0A061DC96_BABBI</name>
<evidence type="ECO:0000313" key="2">
    <source>
        <dbReference type="Proteomes" id="UP000033188"/>
    </source>
</evidence>
<dbReference type="EMBL" id="LK391710">
    <property type="protein sequence ID" value="CDR97672.1"/>
    <property type="molecule type" value="Genomic_DNA"/>
</dbReference>
<dbReference type="Proteomes" id="UP000033188">
    <property type="component" value="Chromosome 4"/>
</dbReference>
<sequence length="68" mass="7835">MCNDSITASENDFTPQQYKCKIKPQIDNLLYIVLKVSVSSRCRLFLLQLLKPFPSIHVSAQRIIIKIN</sequence>
<dbReference type="AlphaFoldDB" id="A0A061DC96"/>
<reference evidence="2" key="1">
    <citation type="journal article" date="2014" name="Nucleic Acids Res.">
        <title>The evolutionary dynamics of variant antigen genes in Babesia reveal a history of genomic innovation underlying host-parasite interaction.</title>
        <authorList>
            <person name="Jackson A.P."/>
            <person name="Otto T.D."/>
            <person name="Darby A."/>
            <person name="Ramaprasad A."/>
            <person name="Xia D."/>
            <person name="Echaide I.E."/>
            <person name="Farber M."/>
            <person name="Gahlot S."/>
            <person name="Gamble J."/>
            <person name="Gupta D."/>
            <person name="Gupta Y."/>
            <person name="Jackson L."/>
            <person name="Malandrin L."/>
            <person name="Malas T.B."/>
            <person name="Moussa E."/>
            <person name="Nair M."/>
            <person name="Reid A.J."/>
            <person name="Sanders M."/>
            <person name="Sharma J."/>
            <person name="Tracey A."/>
            <person name="Quail M.A."/>
            <person name="Weir W."/>
            <person name="Wastling J.M."/>
            <person name="Hall N."/>
            <person name="Willadsen P."/>
            <person name="Lingelbach K."/>
            <person name="Shiels B."/>
            <person name="Tait A."/>
            <person name="Berriman M."/>
            <person name="Allred D.R."/>
            <person name="Pain A."/>
        </authorList>
    </citation>
    <scope>NUCLEOTIDE SEQUENCE [LARGE SCALE GENOMIC DNA]</scope>
    <source>
        <strain evidence="2">Bond</strain>
    </source>
</reference>
<dbReference type="VEuPathDB" id="PiroplasmaDB:BBBOND_0401640"/>
<dbReference type="GeneID" id="24566213"/>
<gene>
    <name evidence="1" type="ORF">BBBOND_0401640</name>
</gene>
<protein>
    <submittedName>
        <fullName evidence="1">Uncharacterized protein</fullName>
    </submittedName>
</protein>
<dbReference type="KEGG" id="bbig:BBBOND_0401640"/>
<proteinExistence type="predicted"/>
<accession>A0A061DC96</accession>
<keyword evidence="2" id="KW-1185">Reference proteome</keyword>
<dbReference type="RefSeq" id="XP_012769858.1">
    <property type="nucleotide sequence ID" value="XM_012914404.1"/>
</dbReference>
<organism evidence="1 2">
    <name type="scientific">Babesia bigemina</name>
    <dbReference type="NCBI Taxonomy" id="5866"/>
    <lineage>
        <taxon>Eukaryota</taxon>
        <taxon>Sar</taxon>
        <taxon>Alveolata</taxon>
        <taxon>Apicomplexa</taxon>
        <taxon>Aconoidasida</taxon>
        <taxon>Piroplasmida</taxon>
        <taxon>Babesiidae</taxon>
        <taxon>Babesia</taxon>
    </lineage>
</organism>